<keyword evidence="5" id="KW-0136">Cellulose degradation</keyword>
<dbReference type="InterPro" id="IPR049892">
    <property type="entry name" value="AA9"/>
</dbReference>
<accession>A0A7C8M4V5</accession>
<evidence type="ECO:0000313" key="8">
    <source>
        <dbReference type="EMBL" id="KAF2865783.1"/>
    </source>
</evidence>
<feature type="chain" id="PRO_5028942796" description="AA9 family lytic polysaccharide monooxygenase" evidence="6">
    <location>
        <begin position="18"/>
        <end position="232"/>
    </location>
</feature>
<dbReference type="GO" id="GO:0030248">
    <property type="term" value="F:cellulose binding"/>
    <property type="evidence" value="ECO:0007669"/>
    <property type="project" value="UniProtKB-UniRule"/>
</dbReference>
<dbReference type="PANTHER" id="PTHR33353">
    <property type="entry name" value="PUTATIVE (AFU_ORTHOLOGUE AFUA_1G12560)-RELATED"/>
    <property type="match status" value="1"/>
</dbReference>
<feature type="domain" description="Auxiliary Activity family 9 catalytic" evidence="7">
    <location>
        <begin position="18"/>
        <end position="222"/>
    </location>
</feature>
<evidence type="ECO:0000256" key="1">
    <source>
        <dbReference type="ARBA" id="ARBA00001973"/>
    </source>
</evidence>
<dbReference type="InterPro" id="IPR005103">
    <property type="entry name" value="AA9_LPMO"/>
</dbReference>
<dbReference type="GO" id="GO:0005576">
    <property type="term" value="C:extracellular region"/>
    <property type="evidence" value="ECO:0007669"/>
    <property type="project" value="UniProtKB-SubCell"/>
</dbReference>
<keyword evidence="6" id="KW-0732">Signal</keyword>
<comment type="catalytic activity">
    <reaction evidence="5">
        <text>[(1-&gt;4)-beta-D-glucosyl]n+m + reduced acceptor + O2 = 4-dehydro-beta-D-glucosyl-[(1-&gt;4)-beta-D-glucosyl]n-1 + [(1-&gt;4)-beta-D-glucosyl]m + acceptor + H2O.</text>
        <dbReference type="EC" id="1.14.99.56"/>
    </reaction>
</comment>
<keyword evidence="5" id="KW-0624">Polysaccharide degradation</keyword>
<feature type="signal peptide" evidence="6">
    <location>
        <begin position="1"/>
        <end position="17"/>
    </location>
</feature>
<dbReference type="GO" id="GO:0008810">
    <property type="term" value="F:cellulase activity"/>
    <property type="evidence" value="ECO:0007669"/>
    <property type="project" value="UniProtKB-UniRule"/>
</dbReference>
<dbReference type="Proteomes" id="UP000481861">
    <property type="component" value="Unassembled WGS sequence"/>
</dbReference>
<sequence>MKGTFALVALLAPLTEAHYIFNRLIVNGANIGGEYAYTRKNSNSYNPSIPSELMNSNDLRCNKGASAGSTATYTVKAGDKLGFKLFNNEKIEHPGPGFVYISKAPGSVASYDGSGDWVKVMEDGLCNPNAIGTDTSWCNWQKDRLEWTVQKTIPPGEYLVRVEHIGLHEGHVGKAQFYIECFQLKIEGSGGGNPGPAVKIPGVYKASDAGIAFNKWNNPKSYSMPGPKVWTG</sequence>
<keyword evidence="4 5" id="KW-1015">Disulfide bond</keyword>
<dbReference type="Gene3D" id="2.70.50.70">
    <property type="match status" value="1"/>
</dbReference>
<dbReference type="GO" id="GO:0030245">
    <property type="term" value="P:cellulose catabolic process"/>
    <property type="evidence" value="ECO:0007669"/>
    <property type="project" value="UniProtKB-UniRule"/>
</dbReference>
<evidence type="ECO:0000256" key="6">
    <source>
        <dbReference type="SAM" id="SignalP"/>
    </source>
</evidence>
<dbReference type="Pfam" id="PF03443">
    <property type="entry name" value="AA9"/>
    <property type="match status" value="1"/>
</dbReference>
<name>A0A7C8M4V5_9PLEO</name>
<dbReference type="OrthoDB" id="3496539at2759"/>
<gene>
    <name evidence="8" type="ORF">BDV95DRAFT_248325</name>
</gene>
<protein>
    <recommendedName>
        <fullName evidence="5">AA9 family lytic polysaccharide monooxygenase</fullName>
        <ecNumber evidence="5">1.14.99.56</ecNumber>
    </recommendedName>
    <alternativeName>
        <fullName evidence="5">Endo-beta-1,4-glucanase</fullName>
    </alternativeName>
    <alternativeName>
        <fullName evidence="5">Glycosyl hydrolase 61 family protein</fullName>
    </alternativeName>
</protein>
<comment type="subcellular location">
    <subcellularLocation>
        <location evidence="2 5">Secreted</location>
    </subcellularLocation>
</comment>
<keyword evidence="3 5" id="KW-0964">Secreted</keyword>
<evidence type="ECO:0000256" key="2">
    <source>
        <dbReference type="ARBA" id="ARBA00004613"/>
    </source>
</evidence>
<dbReference type="EC" id="1.14.99.56" evidence="5"/>
<organism evidence="8 9">
    <name type="scientific">Massariosphaeria phaeospora</name>
    <dbReference type="NCBI Taxonomy" id="100035"/>
    <lineage>
        <taxon>Eukaryota</taxon>
        <taxon>Fungi</taxon>
        <taxon>Dikarya</taxon>
        <taxon>Ascomycota</taxon>
        <taxon>Pezizomycotina</taxon>
        <taxon>Dothideomycetes</taxon>
        <taxon>Pleosporomycetidae</taxon>
        <taxon>Pleosporales</taxon>
        <taxon>Pleosporales incertae sedis</taxon>
        <taxon>Massariosphaeria</taxon>
    </lineage>
</organism>
<dbReference type="EMBL" id="JAADJZ010000031">
    <property type="protein sequence ID" value="KAF2865783.1"/>
    <property type="molecule type" value="Genomic_DNA"/>
</dbReference>
<proteinExistence type="predicted"/>
<keyword evidence="5" id="KW-0119">Carbohydrate metabolism</keyword>
<comment type="function">
    <text evidence="5">Lytic polysaccharide monooxygenase (LMPO) that depolymerizes crystalline and amorphous polysaccharides via the oxidation of scissile alpha- or beta-(1-4)-glycosidic bonds, yielding C1 and/or C4 oxidation products. Catalysis by LPMOs requires the reduction of the active-site copper from Cu(II) to Cu(I) by a reducing agent and H(2)O(2) or O(2) as a cosubstrate.</text>
</comment>
<comment type="domain">
    <text evidence="5">Has a modular structure: an endo-beta-1,4-glucanase catalytic module at the N-terminus, a linker rich in serines and threonines, and a C-terminal carbohydrate-binding module (CBM).</text>
</comment>
<dbReference type="AlphaFoldDB" id="A0A7C8M4V5"/>
<keyword evidence="8" id="KW-0378">Hydrolase</keyword>
<comment type="caution">
    <text evidence="8">The sequence shown here is derived from an EMBL/GenBank/DDBJ whole genome shotgun (WGS) entry which is preliminary data.</text>
</comment>
<dbReference type="CDD" id="cd21175">
    <property type="entry name" value="LPMO_AA9"/>
    <property type="match status" value="1"/>
</dbReference>
<evidence type="ECO:0000313" key="9">
    <source>
        <dbReference type="Proteomes" id="UP000481861"/>
    </source>
</evidence>
<evidence type="ECO:0000256" key="4">
    <source>
        <dbReference type="ARBA" id="ARBA00023157"/>
    </source>
</evidence>
<evidence type="ECO:0000256" key="3">
    <source>
        <dbReference type="ARBA" id="ARBA00022525"/>
    </source>
</evidence>
<comment type="cofactor">
    <cofactor evidence="1">
        <name>Cu(2+)</name>
        <dbReference type="ChEBI" id="CHEBI:29036"/>
    </cofactor>
</comment>
<evidence type="ECO:0000259" key="7">
    <source>
        <dbReference type="Pfam" id="PF03443"/>
    </source>
</evidence>
<keyword evidence="9" id="KW-1185">Reference proteome</keyword>
<reference evidence="8 9" key="1">
    <citation type="submission" date="2020-01" db="EMBL/GenBank/DDBJ databases">
        <authorList>
            <consortium name="DOE Joint Genome Institute"/>
            <person name="Haridas S."/>
            <person name="Albert R."/>
            <person name="Binder M."/>
            <person name="Bloem J."/>
            <person name="Labutti K."/>
            <person name="Salamov A."/>
            <person name="Andreopoulos B."/>
            <person name="Baker S.E."/>
            <person name="Barry K."/>
            <person name="Bills G."/>
            <person name="Bluhm B.H."/>
            <person name="Cannon C."/>
            <person name="Castanera R."/>
            <person name="Culley D.E."/>
            <person name="Daum C."/>
            <person name="Ezra D."/>
            <person name="Gonzalez J.B."/>
            <person name="Henrissat B."/>
            <person name="Kuo A."/>
            <person name="Liang C."/>
            <person name="Lipzen A."/>
            <person name="Lutzoni F."/>
            <person name="Magnuson J."/>
            <person name="Mondo S."/>
            <person name="Nolan M."/>
            <person name="Ohm R."/>
            <person name="Pangilinan J."/>
            <person name="Park H.-J.H."/>
            <person name="Ramirez L."/>
            <person name="Alfaro M."/>
            <person name="Sun H."/>
            <person name="Tritt A."/>
            <person name="Yoshinaga Y."/>
            <person name="Zwiers L.-H.L."/>
            <person name="Turgeon B.G."/>
            <person name="Goodwin S.B."/>
            <person name="Spatafora J.W."/>
            <person name="Crous P.W."/>
            <person name="Grigoriev I.V."/>
        </authorList>
    </citation>
    <scope>NUCLEOTIDE SEQUENCE [LARGE SCALE GENOMIC DNA]</scope>
    <source>
        <strain evidence="8 9">CBS 611.86</strain>
    </source>
</reference>
<evidence type="ECO:0000256" key="5">
    <source>
        <dbReference type="RuleBase" id="RU368122"/>
    </source>
</evidence>
<dbReference type="PANTHER" id="PTHR33353:SF2">
    <property type="entry name" value="ENDO-BETA-1,4-GLUCANASE D"/>
    <property type="match status" value="1"/>
</dbReference>